<comment type="subcellular location">
    <subcellularLocation>
        <location evidence="1">Membrane</location>
        <topology evidence="1">Multi-pass membrane protein</topology>
    </subcellularLocation>
</comment>
<reference evidence="11 12" key="1">
    <citation type="submission" date="2018-11" db="EMBL/GenBank/DDBJ databases">
        <authorList>
            <consortium name="Pathogen Informatics"/>
        </authorList>
    </citation>
    <scope>NUCLEOTIDE SEQUENCE [LARGE SCALE GENOMIC DNA]</scope>
</reference>
<keyword evidence="4 9" id="KW-1133">Transmembrane helix</keyword>
<keyword evidence="2 8" id="KW-0813">Transport</keyword>
<dbReference type="Gene3D" id="1.10.287.70">
    <property type="match status" value="1"/>
</dbReference>
<dbReference type="OrthoDB" id="297496at2759"/>
<dbReference type="GO" id="GO:0005886">
    <property type="term" value="C:plasma membrane"/>
    <property type="evidence" value="ECO:0007669"/>
    <property type="project" value="TreeGrafter"/>
</dbReference>
<feature type="transmembrane region" description="Helical" evidence="9">
    <location>
        <begin position="38"/>
        <end position="59"/>
    </location>
</feature>
<feature type="domain" description="Potassium channel" evidence="10">
    <location>
        <begin position="12"/>
        <end position="64"/>
    </location>
</feature>
<dbReference type="PANTHER" id="PTHR11003">
    <property type="entry name" value="POTASSIUM CHANNEL, SUBFAMILY K"/>
    <property type="match status" value="1"/>
</dbReference>
<dbReference type="GO" id="GO:0022841">
    <property type="term" value="F:potassium ion leak channel activity"/>
    <property type="evidence" value="ECO:0007669"/>
    <property type="project" value="TreeGrafter"/>
</dbReference>
<keyword evidence="6 9" id="KW-0472">Membrane</keyword>
<proteinExistence type="inferred from homology"/>
<evidence type="ECO:0000256" key="2">
    <source>
        <dbReference type="ARBA" id="ARBA00022448"/>
    </source>
</evidence>
<keyword evidence="7 8" id="KW-0407">Ion channel</keyword>
<evidence type="ECO:0000256" key="6">
    <source>
        <dbReference type="ARBA" id="ARBA00023136"/>
    </source>
</evidence>
<evidence type="ECO:0000313" key="11">
    <source>
        <dbReference type="EMBL" id="VDK80771.1"/>
    </source>
</evidence>
<dbReference type="GO" id="GO:0015271">
    <property type="term" value="F:outward rectifier potassium channel activity"/>
    <property type="evidence" value="ECO:0007669"/>
    <property type="project" value="TreeGrafter"/>
</dbReference>
<feature type="transmembrane region" description="Helical" evidence="9">
    <location>
        <begin position="89"/>
        <end position="115"/>
    </location>
</feature>
<dbReference type="GO" id="GO:0030322">
    <property type="term" value="P:stabilization of membrane potential"/>
    <property type="evidence" value="ECO:0007669"/>
    <property type="project" value="TreeGrafter"/>
</dbReference>
<dbReference type="PANTHER" id="PTHR11003:SF288">
    <property type="entry name" value="POTASSIUM CHANNEL DOMAIN-CONTAINING PROTEIN"/>
    <property type="match status" value="1"/>
</dbReference>
<evidence type="ECO:0000259" key="10">
    <source>
        <dbReference type="Pfam" id="PF07885"/>
    </source>
</evidence>
<keyword evidence="3 8" id="KW-0812">Transmembrane</keyword>
<dbReference type="Pfam" id="PF07885">
    <property type="entry name" value="Ion_trans_2"/>
    <property type="match status" value="1"/>
</dbReference>
<dbReference type="InterPro" id="IPR013099">
    <property type="entry name" value="K_chnl_dom"/>
</dbReference>
<evidence type="ECO:0000256" key="1">
    <source>
        <dbReference type="ARBA" id="ARBA00004141"/>
    </source>
</evidence>
<keyword evidence="5 8" id="KW-0406">Ion transport</keyword>
<evidence type="ECO:0000256" key="5">
    <source>
        <dbReference type="ARBA" id="ARBA00023065"/>
    </source>
</evidence>
<keyword evidence="12" id="KW-1185">Reference proteome</keyword>
<organism evidence="11 12">
    <name type="scientific">Cylicostephanus goldi</name>
    <name type="common">Nematode worm</name>
    <dbReference type="NCBI Taxonomy" id="71465"/>
    <lineage>
        <taxon>Eukaryota</taxon>
        <taxon>Metazoa</taxon>
        <taxon>Ecdysozoa</taxon>
        <taxon>Nematoda</taxon>
        <taxon>Chromadorea</taxon>
        <taxon>Rhabditida</taxon>
        <taxon>Rhabditina</taxon>
        <taxon>Rhabditomorpha</taxon>
        <taxon>Strongyloidea</taxon>
        <taxon>Strongylidae</taxon>
        <taxon>Cylicostephanus</taxon>
    </lineage>
</organism>
<protein>
    <recommendedName>
        <fullName evidence="10">Potassium channel domain-containing protein</fullName>
    </recommendedName>
</protein>
<evidence type="ECO:0000256" key="9">
    <source>
        <dbReference type="SAM" id="Phobius"/>
    </source>
</evidence>
<dbReference type="Proteomes" id="UP000271889">
    <property type="component" value="Unassembled WGS sequence"/>
</dbReference>
<evidence type="ECO:0000313" key="12">
    <source>
        <dbReference type="Proteomes" id="UP000271889"/>
    </source>
</evidence>
<evidence type="ECO:0000256" key="8">
    <source>
        <dbReference type="RuleBase" id="RU003857"/>
    </source>
</evidence>
<gene>
    <name evidence="11" type="ORF">CGOC_LOCUS7752</name>
</gene>
<name>A0A3P6UTH7_CYLGO</name>
<dbReference type="InterPro" id="IPR003280">
    <property type="entry name" value="2pore_dom_K_chnl"/>
</dbReference>
<dbReference type="AlphaFoldDB" id="A0A3P6UTH7"/>
<dbReference type="SUPFAM" id="SSF81324">
    <property type="entry name" value="Voltage-gated potassium channels"/>
    <property type="match status" value="1"/>
</dbReference>
<evidence type="ECO:0000256" key="4">
    <source>
        <dbReference type="ARBA" id="ARBA00022989"/>
    </source>
</evidence>
<accession>A0A3P6UTH7</accession>
<dbReference type="EMBL" id="UYRV01027310">
    <property type="protein sequence ID" value="VDK80771.1"/>
    <property type="molecule type" value="Genomic_DNA"/>
</dbReference>
<evidence type="ECO:0000256" key="3">
    <source>
        <dbReference type="ARBA" id="ARBA00022692"/>
    </source>
</evidence>
<dbReference type="PRINTS" id="PR01333">
    <property type="entry name" value="2POREKCHANEL"/>
</dbReference>
<comment type="similarity">
    <text evidence="8">Belongs to the two pore domain potassium channel (TC 1.A.1.8) family.</text>
</comment>
<sequence>MSIAPIRISGHFQLLSFTTTTIIPIGYGDVCPALELGRLLLVIYGMIGIPLALVTMAGTGKYISQGVTRWLEDVSKARIKKILGLKIPWTFNVPSGLFLSNLCVYMSLMACYFTAA</sequence>
<evidence type="ECO:0000256" key="7">
    <source>
        <dbReference type="ARBA" id="ARBA00023303"/>
    </source>
</evidence>